<evidence type="ECO:0000259" key="1">
    <source>
        <dbReference type="Pfam" id="PF13568"/>
    </source>
</evidence>
<evidence type="ECO:0000313" key="3">
    <source>
        <dbReference type="Proteomes" id="UP000031408"/>
    </source>
</evidence>
<name>A0A0C1IT37_9BACT</name>
<dbReference type="InterPro" id="IPR011250">
    <property type="entry name" value="OMP/PagP_B-barrel"/>
</dbReference>
<dbReference type="Proteomes" id="UP000031408">
    <property type="component" value="Unassembled WGS sequence"/>
</dbReference>
<sequence length="206" mass="22476">MYAQSPVHFGVRAGLNFASIKGDAATQLDQVLEWTDGMLTTGGRTGFHAGGFMQIPLGSRVMIEPGLSYSTKGYGFKGKVNLKVLEVIGINATTDLRTQYLEMPVLVKARIGKGFEVFAGPQVSYLLSSDLRVKAGVLGVNLLNRKWNVTDQFNRWDAAITGGIGYQFNNGLNIYAGYDHGLSRLNAGQSVDAYNRNIRVGMAMRF</sequence>
<dbReference type="SUPFAM" id="SSF56925">
    <property type="entry name" value="OMPA-like"/>
    <property type="match status" value="1"/>
</dbReference>
<gene>
    <name evidence="2" type="ORF">OI18_16425</name>
</gene>
<comment type="caution">
    <text evidence="2">The sequence shown here is derived from an EMBL/GenBank/DDBJ whole genome shotgun (WGS) entry which is preliminary data.</text>
</comment>
<dbReference type="AlphaFoldDB" id="A0A0C1IT37"/>
<dbReference type="Pfam" id="PF13568">
    <property type="entry name" value="OMP_b-brl_2"/>
    <property type="match status" value="1"/>
</dbReference>
<accession>A0A0C1IT37</accession>
<proteinExistence type="predicted"/>
<dbReference type="EMBL" id="JSVC01000019">
    <property type="protein sequence ID" value="KIC93584.1"/>
    <property type="molecule type" value="Genomic_DNA"/>
</dbReference>
<keyword evidence="3" id="KW-1185">Reference proteome</keyword>
<reference evidence="2 3" key="1">
    <citation type="submission" date="2014-11" db="EMBL/GenBank/DDBJ databases">
        <title>Genome sequence of Flavihumibacter solisilvae 3-3.</title>
        <authorList>
            <person name="Zhou G."/>
            <person name="Li M."/>
            <person name="Wang G."/>
        </authorList>
    </citation>
    <scope>NUCLEOTIDE SEQUENCE [LARGE SCALE GENOMIC DNA]</scope>
    <source>
        <strain evidence="2 3">3-3</strain>
    </source>
</reference>
<feature type="domain" description="Outer membrane protein beta-barrel" evidence="1">
    <location>
        <begin position="3"/>
        <end position="184"/>
    </location>
</feature>
<protein>
    <recommendedName>
        <fullName evidence="1">Outer membrane protein beta-barrel domain-containing protein</fullName>
    </recommendedName>
</protein>
<dbReference type="InterPro" id="IPR025665">
    <property type="entry name" value="Beta-barrel_OMP_2"/>
</dbReference>
<organism evidence="2 3">
    <name type="scientific">Flavihumibacter solisilvae</name>
    <dbReference type="NCBI Taxonomy" id="1349421"/>
    <lineage>
        <taxon>Bacteria</taxon>
        <taxon>Pseudomonadati</taxon>
        <taxon>Bacteroidota</taxon>
        <taxon>Chitinophagia</taxon>
        <taxon>Chitinophagales</taxon>
        <taxon>Chitinophagaceae</taxon>
        <taxon>Flavihumibacter</taxon>
    </lineage>
</organism>
<evidence type="ECO:0000313" key="2">
    <source>
        <dbReference type="EMBL" id="KIC93584.1"/>
    </source>
</evidence>
<dbReference type="STRING" id="1349421.OI18_16425"/>